<dbReference type="InterPro" id="IPR006311">
    <property type="entry name" value="TAT_signal"/>
</dbReference>
<reference evidence="7" key="1">
    <citation type="submission" date="2016-11" db="EMBL/GenBank/DDBJ databases">
        <authorList>
            <person name="Varghese N."/>
            <person name="Submissions S."/>
        </authorList>
    </citation>
    <scope>NUCLEOTIDE SEQUENCE [LARGE SCALE GENOMIC DNA]</scope>
    <source>
        <strain evidence="7">DSM 22363</strain>
    </source>
</reference>
<dbReference type="STRING" id="1123272.SAMN02745824_0271"/>
<dbReference type="Gene3D" id="3.50.50.60">
    <property type="entry name" value="FAD/NAD(P)-binding domain"/>
    <property type="match status" value="1"/>
</dbReference>
<dbReference type="OrthoDB" id="337830at2"/>
<evidence type="ECO:0000256" key="3">
    <source>
        <dbReference type="ARBA" id="ARBA00023002"/>
    </source>
</evidence>
<dbReference type="PROSITE" id="PS51318">
    <property type="entry name" value="TAT"/>
    <property type="match status" value="1"/>
</dbReference>
<proteinExistence type="inferred from homology"/>
<dbReference type="GO" id="GO:0016491">
    <property type="term" value="F:oxidoreductase activity"/>
    <property type="evidence" value="ECO:0007669"/>
    <property type="project" value="UniProtKB-KW"/>
</dbReference>
<feature type="binding site" evidence="4">
    <location>
        <position position="259"/>
    </location>
    <ligand>
        <name>FAD</name>
        <dbReference type="ChEBI" id="CHEBI:57692"/>
    </ligand>
</feature>
<comment type="cofactor">
    <cofactor evidence="1">
        <name>FAD</name>
        <dbReference type="ChEBI" id="CHEBI:57692"/>
    </cofactor>
</comment>
<evidence type="ECO:0000259" key="5">
    <source>
        <dbReference type="Pfam" id="PF01593"/>
    </source>
</evidence>
<name>A0A1N6CMQ2_9SPHN</name>
<dbReference type="Proteomes" id="UP000185192">
    <property type="component" value="Unassembled WGS sequence"/>
</dbReference>
<dbReference type="InterPro" id="IPR002937">
    <property type="entry name" value="Amino_oxidase"/>
</dbReference>
<keyword evidence="7" id="KW-1185">Reference proteome</keyword>
<evidence type="ECO:0000256" key="1">
    <source>
        <dbReference type="ARBA" id="ARBA00001974"/>
    </source>
</evidence>
<evidence type="ECO:0000313" key="6">
    <source>
        <dbReference type="EMBL" id="SIN59735.1"/>
    </source>
</evidence>
<dbReference type="SUPFAM" id="SSF51905">
    <property type="entry name" value="FAD/NAD(P)-binding domain"/>
    <property type="match status" value="1"/>
</dbReference>
<dbReference type="PANTHER" id="PTHR43563">
    <property type="entry name" value="AMINE OXIDASE"/>
    <property type="match status" value="1"/>
</dbReference>
<dbReference type="InterPro" id="IPR001613">
    <property type="entry name" value="Flavin_amine_oxidase"/>
</dbReference>
<dbReference type="PRINTS" id="PR00757">
    <property type="entry name" value="AMINEOXDASEF"/>
</dbReference>
<dbReference type="AlphaFoldDB" id="A0A1N6CMQ2"/>
<dbReference type="InterPro" id="IPR036188">
    <property type="entry name" value="FAD/NAD-bd_sf"/>
</dbReference>
<dbReference type="EMBL" id="FSQW01000001">
    <property type="protein sequence ID" value="SIN59735.1"/>
    <property type="molecule type" value="Genomic_DNA"/>
</dbReference>
<accession>A0A1N6CMQ2</accession>
<comment type="similarity">
    <text evidence="2">Belongs to the flavin monoamine oxidase family.</text>
</comment>
<protein>
    <submittedName>
        <fullName evidence="6">Flavin containing amine oxidoreductase</fullName>
    </submittedName>
</protein>
<gene>
    <name evidence="6" type="ORF">SAMN02745824_0271</name>
</gene>
<feature type="domain" description="Amine oxidase" evidence="5">
    <location>
        <begin position="46"/>
        <end position="467"/>
    </location>
</feature>
<evidence type="ECO:0000256" key="2">
    <source>
        <dbReference type="ARBA" id="ARBA00005995"/>
    </source>
</evidence>
<evidence type="ECO:0000256" key="4">
    <source>
        <dbReference type="PIRSR" id="PIRSR601613-1"/>
    </source>
</evidence>
<dbReference type="RefSeq" id="WP_074203367.1">
    <property type="nucleotide sequence ID" value="NZ_FSQW01000001.1"/>
</dbReference>
<dbReference type="PANTHER" id="PTHR43563:SF1">
    <property type="entry name" value="AMINE OXIDASE [FLAVIN-CONTAINING] B"/>
    <property type="match status" value="1"/>
</dbReference>
<keyword evidence="3" id="KW-0560">Oxidoreductase</keyword>
<dbReference type="InterPro" id="IPR050703">
    <property type="entry name" value="Flavin_MAO"/>
</dbReference>
<organism evidence="6 7">
    <name type="scientific">Parasphingorhabdus marina DSM 22363</name>
    <dbReference type="NCBI Taxonomy" id="1123272"/>
    <lineage>
        <taxon>Bacteria</taxon>
        <taxon>Pseudomonadati</taxon>
        <taxon>Pseudomonadota</taxon>
        <taxon>Alphaproteobacteria</taxon>
        <taxon>Sphingomonadales</taxon>
        <taxon>Sphingomonadaceae</taxon>
        <taxon>Parasphingorhabdus</taxon>
    </lineage>
</organism>
<evidence type="ECO:0000313" key="7">
    <source>
        <dbReference type="Proteomes" id="UP000185192"/>
    </source>
</evidence>
<sequence length="470" mass="50605">MEHHPASSVSRRVFIGGLSASLIACAAPRRTWSSTTADVIIVGAGLAGLHAASLIEQAGYKVILLEGNDRIGGRLYTLDDLPGGQDAGGIQIGGSYRRFHAIADRLGVERYEPPASGRGSLYHVGGSSLTAAQWPASDINRLSAAEKDTPPDRLFFSYLRNLPKLEKVTDWMDPEMQVHDVSLQEYLTGQGASEEAMRLIEANLNGNSLQGQSALHMIRSLAAFRAGSGPTRYVRGGSQRMTDAMAGALKSDILLNSNVRVIQDEGDGVELGLADGRKFGARHVICTAPFSVMRDMRIEADLPPALRSVTGNLPYTMASFAYIAARDPFWKDDGLPATIWSDDPLLGRVFVLGEDPAMIKVWLNGAAAAAVDRMDDAEAGRAIIARIEKARPSAKGKLRFLRMFSWQKESFARGIYHHIGTGQGAALAAASQYQGERLHFAGEHLAQENPGMEGALETAERAAGRVLSLL</sequence>
<dbReference type="Pfam" id="PF01593">
    <property type="entry name" value="Amino_oxidase"/>
    <property type="match status" value="1"/>
</dbReference>
<dbReference type="SUPFAM" id="SSF54373">
    <property type="entry name" value="FAD-linked reductases, C-terminal domain"/>
    <property type="match status" value="1"/>
</dbReference>